<dbReference type="InterPro" id="IPR032675">
    <property type="entry name" value="LRR_dom_sf"/>
</dbReference>
<feature type="region of interest" description="Disordered" evidence="17">
    <location>
        <begin position="558"/>
        <end position="582"/>
    </location>
</feature>
<evidence type="ECO:0000256" key="1">
    <source>
        <dbReference type="ARBA" id="ARBA00004167"/>
    </source>
</evidence>
<accession>A0A5E4FF97</accession>
<dbReference type="Proteomes" id="UP000327085">
    <property type="component" value="Chromosome 3"/>
</dbReference>
<keyword evidence="12 18" id="KW-1133">Transmembrane helix</keyword>
<evidence type="ECO:0000256" key="13">
    <source>
        <dbReference type="ARBA" id="ARBA00023136"/>
    </source>
</evidence>
<dbReference type="GO" id="GO:0016020">
    <property type="term" value="C:membrane"/>
    <property type="evidence" value="ECO:0007669"/>
    <property type="project" value="UniProtKB-SubCell"/>
</dbReference>
<dbReference type="FunFam" id="1.10.510.10:FF:000095">
    <property type="entry name" value="protein STRUBBELIG-RECEPTOR FAMILY 8"/>
    <property type="match status" value="1"/>
</dbReference>
<dbReference type="PRINTS" id="PR00019">
    <property type="entry name" value="LEURICHRPT"/>
</dbReference>
<feature type="signal peptide" evidence="19">
    <location>
        <begin position="1"/>
        <end position="24"/>
    </location>
</feature>
<dbReference type="AlphaFoldDB" id="A0A5E4FF97"/>
<dbReference type="GO" id="GO:0004674">
    <property type="term" value="F:protein serine/threonine kinase activity"/>
    <property type="evidence" value="ECO:0007669"/>
    <property type="project" value="UniProtKB-KW"/>
</dbReference>
<keyword evidence="13 18" id="KW-0472">Membrane</keyword>
<dbReference type="InterPro" id="IPR017441">
    <property type="entry name" value="Protein_kinase_ATP_BS"/>
</dbReference>
<dbReference type="EMBL" id="CABIKO010000080">
    <property type="protein sequence ID" value="VVA24298.1"/>
    <property type="molecule type" value="Genomic_DNA"/>
</dbReference>
<keyword evidence="4" id="KW-0433">Leucine-rich repeat</keyword>
<evidence type="ECO:0000256" key="3">
    <source>
        <dbReference type="ARBA" id="ARBA00022527"/>
    </source>
</evidence>
<evidence type="ECO:0000256" key="12">
    <source>
        <dbReference type="ARBA" id="ARBA00022989"/>
    </source>
</evidence>
<keyword evidence="3" id="KW-0723">Serine/threonine-protein kinase</keyword>
<dbReference type="PROSITE" id="PS00108">
    <property type="entry name" value="PROTEIN_KINASE_ST"/>
    <property type="match status" value="1"/>
</dbReference>
<feature type="region of interest" description="Disordered" evidence="17">
    <location>
        <begin position="714"/>
        <end position="740"/>
    </location>
</feature>
<dbReference type="InterPro" id="IPR001245">
    <property type="entry name" value="Ser-Thr/Tyr_kinase_cat_dom"/>
</dbReference>
<keyword evidence="8" id="KW-0677">Repeat</keyword>
<evidence type="ECO:0000256" key="11">
    <source>
        <dbReference type="ARBA" id="ARBA00022840"/>
    </source>
</evidence>
<evidence type="ECO:0000256" key="4">
    <source>
        <dbReference type="ARBA" id="ARBA00022614"/>
    </source>
</evidence>
<dbReference type="InterPro" id="IPR008271">
    <property type="entry name" value="Ser/Thr_kinase_AS"/>
</dbReference>
<proteinExistence type="predicted"/>
<sequence length="995" mass="110186">MSWVFKPPLWALLGGIALMLLAHAQDQSGFVSIDCGLEQSPGYTERTTGIYYISDSSLTDTGDSKPISLDYRDQYTRPFWFLRSFPQGTRNCYSIRLTGGDKYLIRASFVYGNYDSQKGNLPEFELHLGATLWDSVAFSNASSITIKELLHTPAQNHIHICLVNIGTGVPFISAIELRPLPTASYPTQMPKQSLALLLRYDVGQTANTAGYRYPNDIYDRLWYSYPRDDWAQLSTLSIINNDQNTYQLPSDVMRTAATPKDISSQFLNISWVPADRYAEYYTYIHFAEVAKLQASQIREISITINGELTSDPFVPRYLYTNTINSTLAFRGGGGGGAQSYNFSIFTTEDSFLLPILNAFEVYMVKEFLESETNQKDFDAIANIKSTYIIIKNWQGDPCAPKNYLWEGVTCSAHENESRNIKSLDLSSSGLTGLIAPSISNLTMIQTLDLSNNNLTGPIPDFLSQLPNLNVLNLENNKLTGSVPVRLSDRSKNGLLLLSLCGNPNLSGQVSCNKKKKKHNLGVSVGVPVGISIGILLVVAAAAIWWHCFKTKGEKANKMPEAPEVGHTDTKPTLLKPPSDPRRGQHFTKVEITNITSNYTSLLGEGAFGKVYRGTLENKVEVAVKILSPRSSQGLEEFNNEVALLMSVADHKNVVSLIGYCDDVDCMALVYAFVAYGNLKQHLSAVLSPSPPASSTQSPDHRYISSAPLLVRSHRSDSELSPSPSASLAQPPHTGATLFHTAHSHGPESDIIIRVLTWKERLGIALDAARGLNYLHSHRNMPIVHRDIKPANILLDKRLQAKIGDFGISRAFATESITHVSTLSKGTLGYLDPEYHNTKRLNKKSDVYSFGIVLLELITGRRAINTEVVQPGGPEVCIHIIEWVRNEVNNQRIESVVDPKLQGKCKMDSVRKAIQTAMACVPLTGAERPDIDVVYKDLEQCLKMESAPDPEPRTTVSDDITFPTSRNDRFPKDTGIGPDIELLESARRRKCLKFPS</sequence>
<feature type="compositionally biased region" description="Low complexity" evidence="17">
    <location>
        <begin position="718"/>
        <end position="732"/>
    </location>
</feature>
<evidence type="ECO:0000256" key="10">
    <source>
        <dbReference type="ARBA" id="ARBA00022777"/>
    </source>
</evidence>
<dbReference type="FunFam" id="3.80.10.10:FF:000129">
    <property type="entry name" value="Leucine-rich repeat receptor-like kinase"/>
    <property type="match status" value="1"/>
</dbReference>
<feature type="region of interest" description="Disordered" evidence="17">
    <location>
        <begin position="945"/>
        <end position="976"/>
    </location>
</feature>
<keyword evidence="11 16" id="KW-0067">ATP-binding</keyword>
<dbReference type="PANTHER" id="PTHR45631:SF190">
    <property type="entry name" value="PROTEIN KINASE DOMAIN-CONTAINING PROTEIN"/>
    <property type="match status" value="1"/>
</dbReference>
<name>A0A5E4FF97_PRUDU</name>
<evidence type="ECO:0000259" key="20">
    <source>
        <dbReference type="PROSITE" id="PS50011"/>
    </source>
</evidence>
<comment type="catalytic activity">
    <reaction evidence="14">
        <text>L-threonyl-[protein] + ATP = O-phospho-L-threonyl-[protein] + ADP + H(+)</text>
        <dbReference type="Rhea" id="RHEA:46608"/>
        <dbReference type="Rhea" id="RHEA-COMP:11060"/>
        <dbReference type="Rhea" id="RHEA-COMP:11605"/>
        <dbReference type="ChEBI" id="CHEBI:15378"/>
        <dbReference type="ChEBI" id="CHEBI:30013"/>
        <dbReference type="ChEBI" id="CHEBI:30616"/>
        <dbReference type="ChEBI" id="CHEBI:61977"/>
        <dbReference type="ChEBI" id="CHEBI:456216"/>
        <dbReference type="EC" id="2.7.11.1"/>
    </reaction>
</comment>
<comment type="subcellular location">
    <subcellularLocation>
        <location evidence="1">Membrane</location>
        <topology evidence="1">Single-pass membrane protein</topology>
    </subcellularLocation>
</comment>
<evidence type="ECO:0000256" key="19">
    <source>
        <dbReference type="SAM" id="SignalP"/>
    </source>
</evidence>
<dbReference type="Gene3D" id="3.30.200.20">
    <property type="entry name" value="Phosphorylase Kinase, domain 1"/>
    <property type="match status" value="1"/>
</dbReference>
<feature type="domain" description="Protein kinase" evidence="20">
    <location>
        <begin position="596"/>
        <end position="969"/>
    </location>
</feature>
<dbReference type="Pfam" id="PF07714">
    <property type="entry name" value="PK_Tyr_Ser-Thr"/>
    <property type="match status" value="1"/>
</dbReference>
<evidence type="ECO:0000256" key="18">
    <source>
        <dbReference type="SAM" id="Phobius"/>
    </source>
</evidence>
<evidence type="ECO:0000256" key="2">
    <source>
        <dbReference type="ARBA" id="ARBA00012513"/>
    </source>
</evidence>
<dbReference type="SUPFAM" id="SSF56112">
    <property type="entry name" value="Protein kinase-like (PK-like)"/>
    <property type="match status" value="1"/>
</dbReference>
<dbReference type="EC" id="2.7.11.1" evidence="2"/>
<dbReference type="OMA" id="NHIHICL"/>
<evidence type="ECO:0000256" key="7">
    <source>
        <dbReference type="ARBA" id="ARBA00022729"/>
    </source>
</evidence>
<evidence type="ECO:0000256" key="9">
    <source>
        <dbReference type="ARBA" id="ARBA00022741"/>
    </source>
</evidence>
<dbReference type="PROSITE" id="PS00107">
    <property type="entry name" value="PROTEIN_KINASE_ATP"/>
    <property type="match status" value="1"/>
</dbReference>
<evidence type="ECO:0000256" key="17">
    <source>
        <dbReference type="SAM" id="MobiDB-lite"/>
    </source>
</evidence>
<dbReference type="InterPro" id="IPR000719">
    <property type="entry name" value="Prot_kinase_dom"/>
</dbReference>
<feature type="binding site" evidence="16">
    <location>
        <position position="624"/>
    </location>
    <ligand>
        <name>ATP</name>
        <dbReference type="ChEBI" id="CHEBI:30616"/>
    </ligand>
</feature>
<dbReference type="PROSITE" id="PS50011">
    <property type="entry name" value="PROTEIN_KINASE_DOM"/>
    <property type="match status" value="1"/>
</dbReference>
<dbReference type="PANTHER" id="PTHR45631">
    <property type="entry name" value="OS07G0107800 PROTEIN-RELATED"/>
    <property type="match status" value="1"/>
</dbReference>
<evidence type="ECO:0000256" key="5">
    <source>
        <dbReference type="ARBA" id="ARBA00022679"/>
    </source>
</evidence>
<keyword evidence="5" id="KW-0808">Transferase</keyword>
<keyword evidence="10" id="KW-0418">Kinase</keyword>
<evidence type="ECO:0000256" key="6">
    <source>
        <dbReference type="ARBA" id="ARBA00022692"/>
    </source>
</evidence>
<dbReference type="Gene3D" id="1.10.510.10">
    <property type="entry name" value="Transferase(Phosphotransferase) domain 1"/>
    <property type="match status" value="1"/>
</dbReference>
<dbReference type="GO" id="GO:0005524">
    <property type="term" value="F:ATP binding"/>
    <property type="evidence" value="ECO:0007669"/>
    <property type="project" value="UniProtKB-UniRule"/>
</dbReference>
<gene>
    <name evidence="21" type="ORF">ALMOND_2B030692</name>
</gene>
<dbReference type="Gene3D" id="3.80.10.10">
    <property type="entry name" value="Ribonuclease Inhibitor"/>
    <property type="match status" value="1"/>
</dbReference>
<dbReference type="SUPFAM" id="SSF52058">
    <property type="entry name" value="L domain-like"/>
    <property type="match status" value="1"/>
</dbReference>
<dbReference type="Gramene" id="VVA24298">
    <property type="protein sequence ID" value="VVA24298"/>
    <property type="gene ID" value="Prudul26B030692"/>
</dbReference>
<evidence type="ECO:0000256" key="8">
    <source>
        <dbReference type="ARBA" id="ARBA00022737"/>
    </source>
</evidence>
<evidence type="ECO:0000313" key="22">
    <source>
        <dbReference type="Proteomes" id="UP000327085"/>
    </source>
</evidence>
<dbReference type="SMART" id="SM00220">
    <property type="entry name" value="S_TKc"/>
    <property type="match status" value="1"/>
</dbReference>
<keyword evidence="6 18" id="KW-0812">Transmembrane</keyword>
<dbReference type="InParanoid" id="A0A5E4FF97"/>
<evidence type="ECO:0000256" key="14">
    <source>
        <dbReference type="ARBA" id="ARBA00047899"/>
    </source>
</evidence>
<reference evidence="22" key="1">
    <citation type="journal article" date="2020" name="Plant J.">
        <title>Transposons played a major role in the diversification between the closely related almond and peach genomes: results from the almond genome sequence.</title>
        <authorList>
            <person name="Alioto T."/>
            <person name="Alexiou K.G."/>
            <person name="Bardil A."/>
            <person name="Barteri F."/>
            <person name="Castanera R."/>
            <person name="Cruz F."/>
            <person name="Dhingra A."/>
            <person name="Duval H."/>
            <person name="Fernandez I Marti A."/>
            <person name="Frias L."/>
            <person name="Galan B."/>
            <person name="Garcia J.L."/>
            <person name="Howad W."/>
            <person name="Gomez-Garrido J."/>
            <person name="Gut M."/>
            <person name="Julca I."/>
            <person name="Morata J."/>
            <person name="Puigdomenech P."/>
            <person name="Ribeca P."/>
            <person name="Rubio Cabetas M.J."/>
            <person name="Vlasova A."/>
            <person name="Wirthensohn M."/>
            <person name="Garcia-Mas J."/>
            <person name="Gabaldon T."/>
            <person name="Casacuberta J.M."/>
            <person name="Arus P."/>
        </authorList>
    </citation>
    <scope>NUCLEOTIDE SEQUENCE [LARGE SCALE GENOMIC DNA]</scope>
    <source>
        <strain evidence="22">cv. Texas</strain>
    </source>
</reference>
<dbReference type="Pfam" id="PF13855">
    <property type="entry name" value="LRR_8"/>
    <property type="match status" value="1"/>
</dbReference>
<dbReference type="InterPro" id="IPR011009">
    <property type="entry name" value="Kinase-like_dom_sf"/>
</dbReference>
<organism evidence="21 22">
    <name type="scientific">Prunus dulcis</name>
    <name type="common">Almond</name>
    <name type="synonym">Amygdalus dulcis</name>
    <dbReference type="NCBI Taxonomy" id="3755"/>
    <lineage>
        <taxon>Eukaryota</taxon>
        <taxon>Viridiplantae</taxon>
        <taxon>Streptophyta</taxon>
        <taxon>Embryophyta</taxon>
        <taxon>Tracheophyta</taxon>
        <taxon>Spermatophyta</taxon>
        <taxon>Magnoliopsida</taxon>
        <taxon>eudicotyledons</taxon>
        <taxon>Gunneridae</taxon>
        <taxon>Pentapetalae</taxon>
        <taxon>rosids</taxon>
        <taxon>fabids</taxon>
        <taxon>Rosales</taxon>
        <taxon>Rosaceae</taxon>
        <taxon>Amygdaloideae</taxon>
        <taxon>Amygdaleae</taxon>
        <taxon>Prunus</taxon>
    </lineage>
</organism>
<feature type="transmembrane region" description="Helical" evidence="18">
    <location>
        <begin position="520"/>
        <end position="548"/>
    </location>
</feature>
<keyword evidence="9 16" id="KW-0547">Nucleotide-binding</keyword>
<evidence type="ECO:0000256" key="15">
    <source>
        <dbReference type="ARBA" id="ARBA00048679"/>
    </source>
</evidence>
<feature type="chain" id="PRO_5022717159" description="non-specific serine/threonine protein kinase" evidence="19">
    <location>
        <begin position="25"/>
        <end position="995"/>
    </location>
</feature>
<feature type="compositionally biased region" description="Polar residues" evidence="17">
    <location>
        <begin position="953"/>
        <end position="964"/>
    </location>
</feature>
<evidence type="ECO:0000313" key="21">
    <source>
        <dbReference type="EMBL" id="VVA24298.1"/>
    </source>
</evidence>
<dbReference type="InterPro" id="IPR001611">
    <property type="entry name" value="Leu-rich_rpt"/>
</dbReference>
<protein>
    <recommendedName>
        <fullName evidence="2">non-specific serine/threonine protein kinase</fullName>
        <ecNumber evidence="2">2.7.11.1</ecNumber>
    </recommendedName>
</protein>
<evidence type="ECO:0000256" key="16">
    <source>
        <dbReference type="PROSITE-ProRule" id="PRU10141"/>
    </source>
</evidence>
<keyword evidence="7 19" id="KW-0732">Signal</keyword>
<dbReference type="InterPro" id="IPR024788">
    <property type="entry name" value="Malectin-like_Carb-bd_dom"/>
</dbReference>
<comment type="catalytic activity">
    <reaction evidence="15">
        <text>L-seryl-[protein] + ATP = O-phospho-L-seryl-[protein] + ADP + H(+)</text>
        <dbReference type="Rhea" id="RHEA:17989"/>
        <dbReference type="Rhea" id="RHEA-COMP:9863"/>
        <dbReference type="Rhea" id="RHEA-COMP:11604"/>
        <dbReference type="ChEBI" id="CHEBI:15378"/>
        <dbReference type="ChEBI" id="CHEBI:29999"/>
        <dbReference type="ChEBI" id="CHEBI:30616"/>
        <dbReference type="ChEBI" id="CHEBI:83421"/>
        <dbReference type="ChEBI" id="CHEBI:456216"/>
        <dbReference type="EC" id="2.7.11.1"/>
    </reaction>
</comment>
<dbReference type="Pfam" id="PF12819">
    <property type="entry name" value="Malectin_like"/>
    <property type="match status" value="1"/>
</dbReference>